<accession>A0A2T3G9V0</accession>
<evidence type="ECO:0000259" key="1">
    <source>
        <dbReference type="PROSITE" id="PS51186"/>
    </source>
</evidence>
<dbReference type="SUPFAM" id="SSF55729">
    <property type="entry name" value="Acyl-CoA N-acyltransferases (Nat)"/>
    <property type="match status" value="1"/>
</dbReference>
<dbReference type="EMBL" id="NWTX01000010">
    <property type="protein sequence ID" value="PST46275.1"/>
    <property type="molecule type" value="Genomic_DNA"/>
</dbReference>
<organism evidence="2 3">
    <name type="scientific">Bifidobacterium callitrichos</name>
    <dbReference type="NCBI Taxonomy" id="762209"/>
    <lineage>
        <taxon>Bacteria</taxon>
        <taxon>Bacillati</taxon>
        <taxon>Actinomycetota</taxon>
        <taxon>Actinomycetes</taxon>
        <taxon>Bifidobacteriales</taxon>
        <taxon>Bifidobacteriaceae</taxon>
        <taxon>Bifidobacterium</taxon>
    </lineage>
</organism>
<keyword evidence="2" id="KW-0808">Transferase</keyword>
<dbReference type="InterPro" id="IPR000182">
    <property type="entry name" value="GNAT_dom"/>
</dbReference>
<name>A0A2T3G9V0_9BIFI</name>
<feature type="domain" description="N-acetyltransferase" evidence="1">
    <location>
        <begin position="60"/>
        <end position="258"/>
    </location>
</feature>
<sequence length="275" mass="30129">MRGGQRVPRLERAVNAAPGETATLVRARVGGRTCRTTNQRSARHMAATSATANTTATATVIYRPIRRSDIDAIVEQFYRTWGVDEPGDPAIARMTSRHFTLHYLEPATRGDIAEGPDGTFMGVTLTRVAGRPTLFDDTADELKRIDAELDATPEGAAALARTNAWHALETRMEDDIAVNSRCQGELELFLVAPAARGHGVGGTLWRRMLDHFAAEGVERYYLHTDSTCDVGFYDHKGLRRVAERYAKDHADEPAGNGEDVFIYEGGIEREGGAEA</sequence>
<dbReference type="CDD" id="cd04301">
    <property type="entry name" value="NAT_SF"/>
    <property type="match status" value="1"/>
</dbReference>
<proteinExistence type="predicted"/>
<dbReference type="Proteomes" id="UP000240228">
    <property type="component" value="Unassembled WGS sequence"/>
</dbReference>
<reference evidence="2 3" key="2">
    <citation type="submission" date="2018-03" db="EMBL/GenBank/DDBJ databases">
        <title>The comparative genomics of Bifidobacterium callitrichos reflects dietary carbohydrate utilization within the common marmoset gut.</title>
        <authorList>
            <person name="Rani A."/>
        </authorList>
    </citation>
    <scope>NUCLEOTIDE SEQUENCE [LARGE SCALE GENOMIC DNA]</scope>
    <source>
        <strain evidence="2 3">UMA51805</strain>
    </source>
</reference>
<evidence type="ECO:0000313" key="2">
    <source>
        <dbReference type="EMBL" id="PST46275.1"/>
    </source>
</evidence>
<evidence type="ECO:0000313" key="3">
    <source>
        <dbReference type="Proteomes" id="UP000240228"/>
    </source>
</evidence>
<dbReference type="AlphaFoldDB" id="A0A2T3G9V0"/>
<dbReference type="PROSITE" id="PS51186">
    <property type="entry name" value="GNAT"/>
    <property type="match status" value="1"/>
</dbReference>
<reference evidence="3" key="1">
    <citation type="submission" date="2017-09" db="EMBL/GenBank/DDBJ databases">
        <authorList>
            <person name="Sela D.A."/>
            <person name="Albert K."/>
        </authorList>
    </citation>
    <scope>NUCLEOTIDE SEQUENCE [LARGE SCALE GENOMIC DNA]</scope>
    <source>
        <strain evidence="3">UMA51805</strain>
    </source>
</reference>
<dbReference type="Pfam" id="PF00583">
    <property type="entry name" value="Acetyltransf_1"/>
    <property type="match status" value="1"/>
</dbReference>
<protein>
    <submittedName>
        <fullName evidence="2">GNAT family N-acetyltransferase</fullName>
    </submittedName>
</protein>
<dbReference type="GO" id="GO:0016747">
    <property type="term" value="F:acyltransferase activity, transferring groups other than amino-acyl groups"/>
    <property type="evidence" value="ECO:0007669"/>
    <property type="project" value="InterPro"/>
</dbReference>
<keyword evidence="3" id="KW-1185">Reference proteome</keyword>
<dbReference type="InterPro" id="IPR016181">
    <property type="entry name" value="Acyl_CoA_acyltransferase"/>
</dbReference>
<dbReference type="Gene3D" id="3.40.630.30">
    <property type="match status" value="1"/>
</dbReference>
<gene>
    <name evidence="2" type="ORF">CPA40_06775</name>
</gene>
<comment type="caution">
    <text evidence="2">The sequence shown here is derived from an EMBL/GenBank/DDBJ whole genome shotgun (WGS) entry which is preliminary data.</text>
</comment>